<evidence type="ECO:0000256" key="7">
    <source>
        <dbReference type="ARBA" id="ARBA00023128"/>
    </source>
</evidence>
<dbReference type="EMBL" id="CACRXK020007159">
    <property type="protein sequence ID" value="CAB4011468.1"/>
    <property type="molecule type" value="Genomic_DNA"/>
</dbReference>
<evidence type="ECO:0000256" key="5">
    <source>
        <dbReference type="ARBA" id="ARBA00022792"/>
    </source>
</evidence>
<gene>
    <name evidence="9" type="ORF">PACLA_8A074909</name>
</gene>
<evidence type="ECO:0000256" key="2">
    <source>
        <dbReference type="ARBA" id="ARBA00008370"/>
    </source>
</evidence>
<name>A0A7D9IRA5_PARCT</name>
<dbReference type="GO" id="GO:0033617">
    <property type="term" value="P:mitochondrial respiratory chain complex IV assembly"/>
    <property type="evidence" value="ECO:0007669"/>
    <property type="project" value="TreeGrafter"/>
</dbReference>
<keyword evidence="10" id="KW-1185">Reference proteome</keyword>
<dbReference type="PANTHER" id="PTHR17130:SF14">
    <property type="entry name" value="CYTOCHROME C OXIDASE ASSEMBLY PROTEIN COX16 HOMOLOG, MITOCHONDRIAL"/>
    <property type="match status" value="1"/>
</dbReference>
<keyword evidence="7" id="KW-0496">Mitochondrion</keyword>
<evidence type="ECO:0000256" key="6">
    <source>
        <dbReference type="ARBA" id="ARBA00022989"/>
    </source>
</evidence>
<evidence type="ECO:0000256" key="1">
    <source>
        <dbReference type="ARBA" id="ARBA00004434"/>
    </source>
</evidence>
<keyword evidence="5" id="KW-0999">Mitochondrion inner membrane</keyword>
<sequence length="107" mass="12643">MAAWSWSVWSKRLGKRLSSDQKAFLKFGMPMVLLVVLGSVGLSEFTEIKMKKRDEKVRKLNYEETQKLQVKKKEKPLTLEEAYKEVQNIDIGDWENKRVPRPWSEDK</sequence>
<proteinExistence type="inferred from homology"/>
<keyword evidence="4" id="KW-0812">Transmembrane</keyword>
<dbReference type="AlphaFoldDB" id="A0A7D9IRA5"/>
<evidence type="ECO:0000256" key="8">
    <source>
        <dbReference type="ARBA" id="ARBA00023136"/>
    </source>
</evidence>
<organism evidence="9 10">
    <name type="scientific">Paramuricea clavata</name>
    <name type="common">Red gorgonian</name>
    <name type="synonym">Violescent sea-whip</name>
    <dbReference type="NCBI Taxonomy" id="317549"/>
    <lineage>
        <taxon>Eukaryota</taxon>
        <taxon>Metazoa</taxon>
        <taxon>Cnidaria</taxon>
        <taxon>Anthozoa</taxon>
        <taxon>Octocorallia</taxon>
        <taxon>Malacalcyonacea</taxon>
        <taxon>Plexauridae</taxon>
        <taxon>Paramuricea</taxon>
    </lineage>
</organism>
<evidence type="ECO:0000313" key="10">
    <source>
        <dbReference type="Proteomes" id="UP001152795"/>
    </source>
</evidence>
<accession>A0A7D9IRA5</accession>
<keyword evidence="8" id="KW-0472">Membrane</keyword>
<dbReference type="OrthoDB" id="5516033at2759"/>
<evidence type="ECO:0000256" key="3">
    <source>
        <dbReference type="ARBA" id="ARBA00021814"/>
    </source>
</evidence>
<reference evidence="9" key="1">
    <citation type="submission" date="2020-04" db="EMBL/GenBank/DDBJ databases">
        <authorList>
            <person name="Alioto T."/>
            <person name="Alioto T."/>
            <person name="Gomez Garrido J."/>
        </authorList>
    </citation>
    <scope>NUCLEOTIDE SEQUENCE</scope>
    <source>
        <strain evidence="9">A484AB</strain>
    </source>
</reference>
<comment type="caution">
    <text evidence="9">The sequence shown here is derived from an EMBL/GenBank/DDBJ whole genome shotgun (WGS) entry which is preliminary data.</text>
</comment>
<dbReference type="GO" id="GO:0005743">
    <property type="term" value="C:mitochondrial inner membrane"/>
    <property type="evidence" value="ECO:0007669"/>
    <property type="project" value="UniProtKB-SubCell"/>
</dbReference>
<comment type="subcellular location">
    <subcellularLocation>
        <location evidence="1">Mitochondrion inner membrane</location>
        <topology evidence="1">Single-pass membrane protein</topology>
    </subcellularLocation>
</comment>
<dbReference type="Proteomes" id="UP001152795">
    <property type="component" value="Unassembled WGS sequence"/>
</dbReference>
<comment type="similarity">
    <text evidence="2">Belongs to the COX16 family.</text>
</comment>
<dbReference type="InterPro" id="IPR020164">
    <property type="entry name" value="Cyt_c_Oxase_assmbl_COX16"/>
</dbReference>
<dbReference type="PANTHER" id="PTHR17130">
    <property type="entry name" value="MITOCHONDRIAL OUTER MEMBRANE PROTEIN 25"/>
    <property type="match status" value="1"/>
</dbReference>
<protein>
    <recommendedName>
        <fullName evidence="3">Cytochrome c oxidase assembly protein COX16 homolog, mitochondrial</fullName>
    </recommendedName>
</protein>
<evidence type="ECO:0000256" key="4">
    <source>
        <dbReference type="ARBA" id="ARBA00022692"/>
    </source>
</evidence>
<keyword evidence="6" id="KW-1133">Transmembrane helix</keyword>
<dbReference type="Pfam" id="PF14138">
    <property type="entry name" value="COX16"/>
    <property type="match status" value="1"/>
</dbReference>
<evidence type="ECO:0000313" key="9">
    <source>
        <dbReference type="EMBL" id="CAB4011468.1"/>
    </source>
</evidence>